<dbReference type="GO" id="GO:0006357">
    <property type="term" value="P:regulation of transcription by RNA polymerase II"/>
    <property type="evidence" value="ECO:0007669"/>
    <property type="project" value="InterPro"/>
</dbReference>
<feature type="compositionally biased region" description="Acidic residues" evidence="3">
    <location>
        <begin position="26"/>
        <end position="35"/>
    </location>
</feature>
<comment type="caution">
    <text evidence="4">The sequence shown here is derived from an EMBL/GenBank/DDBJ whole genome shotgun (WGS) entry which is preliminary data.</text>
</comment>
<dbReference type="SUPFAM" id="SSF58026">
    <property type="entry name" value="Delta-sleep-inducing peptide immunoreactive peptide"/>
    <property type="match status" value="1"/>
</dbReference>
<dbReference type="Gene3D" id="1.20.5.490">
    <property type="entry name" value="Single helix bin"/>
    <property type="match status" value="1"/>
</dbReference>
<evidence type="ECO:0000256" key="2">
    <source>
        <dbReference type="SAM" id="Coils"/>
    </source>
</evidence>
<dbReference type="AlphaFoldDB" id="A0AA88LMD2"/>
<gene>
    <name evidence="4" type="ORF">Q5P01_022182</name>
</gene>
<feature type="region of interest" description="Disordered" evidence="3">
    <location>
        <begin position="23"/>
        <end position="44"/>
    </location>
</feature>
<protein>
    <submittedName>
        <fullName evidence="4">Uncharacterized protein</fullName>
    </submittedName>
</protein>
<reference evidence="4" key="1">
    <citation type="submission" date="2023-07" db="EMBL/GenBank/DDBJ databases">
        <title>Chromosome-level Genome Assembly of Striped Snakehead (Channa striata).</title>
        <authorList>
            <person name="Liu H."/>
        </authorList>
    </citation>
    <scope>NUCLEOTIDE SEQUENCE</scope>
    <source>
        <strain evidence="4">Gz</strain>
        <tissue evidence="4">Muscle</tissue>
    </source>
</reference>
<sequence length="757" mass="78922">MPAKKKSCFQITSVTQAQVAAIGAADDTESLDDPDESRTEDVSSEIYDMPRADYEPTCDRSSSEEALNNVGEHDAVSVVAPSHVPEADQLSTLSANPIGEFQKVGVPVSTHGGQQPPVIGVTVGLPLITQPGAMQQQPASAASMSVNTSQPAAVTTSAPPPGTSTVSCTSRFRVIKLDHGTGEPFRRGRWMCTEFYDKDSESSVVSRTVDSIRHSSTTLEPADRDSGLGITGASVVAPATHSGQGLGSIADASLSSHRMHLMETLPQQQQQQQQIHHQNYSARQQGVSGSTTSAFTSGMPTAVPSQPTVGVIQPSGPQSTLPVGQNGLSQSGVHIQKSPIMPPSSQPIVYPPQQQQQQIPMGHHLTSQLPGLIQNQTEYYQQQQLATMQPGLSTGQSLPVSSLSAGLQPVGQGPTPVLPSALGGVSVPCQVGDIAGAGGGSVPTGQAVPCLLQQQTLGMGSVGGSILVGGSNLQQQTVSQYAAAGALQPHVLLPTSSGVQNVPAIAVSSSVSTTVPTAVPSASSATMPNVTTSSLPPAQMVHNKTPVALGVQGLPATGFGQVEGGGGRKSEGLVNAQSPVVSGKEPVKPFIPESLQLTTPTVNSLFGIHIPVDGEEDSASGTNVVAIDNKIEQAMDLVKSHLMYAVREEVEVLKEQIKELYERNSLLERENAVLKSLANSEQLSQLSTQSAASSTPPQQGLSQPQQQAQPPLQVQPQPQPPSHPHPQIQHLPKPQQLQTQPQLDPGQQQLQPNVTSA</sequence>
<dbReference type="Pfam" id="PF01166">
    <property type="entry name" value="TSC22"/>
    <property type="match status" value="1"/>
</dbReference>
<evidence type="ECO:0000256" key="1">
    <source>
        <dbReference type="ARBA" id="ARBA00007908"/>
    </source>
</evidence>
<feature type="region of interest" description="Disordered" evidence="3">
    <location>
        <begin position="685"/>
        <end position="757"/>
    </location>
</feature>
<evidence type="ECO:0000256" key="3">
    <source>
        <dbReference type="SAM" id="MobiDB-lite"/>
    </source>
</evidence>
<keyword evidence="2" id="KW-0175">Coiled coil</keyword>
<dbReference type="Proteomes" id="UP001187415">
    <property type="component" value="Unassembled WGS sequence"/>
</dbReference>
<dbReference type="EMBL" id="JAUPFM010000018">
    <property type="protein sequence ID" value="KAK2822117.1"/>
    <property type="molecule type" value="Genomic_DNA"/>
</dbReference>
<dbReference type="PANTHER" id="PTHR46894">
    <property type="entry name" value="TSC22 DOMAIN FAMILY PROTEIN 2"/>
    <property type="match status" value="1"/>
</dbReference>
<evidence type="ECO:0000313" key="5">
    <source>
        <dbReference type="Proteomes" id="UP001187415"/>
    </source>
</evidence>
<dbReference type="InterPro" id="IPR053049">
    <property type="entry name" value="TSC22_domain_protein_2"/>
</dbReference>
<dbReference type="FunFam" id="1.20.5.490:FF:000002">
    <property type="entry name" value="TSC22 domain family, member 1"/>
    <property type="match status" value="1"/>
</dbReference>
<keyword evidence="5" id="KW-1185">Reference proteome</keyword>
<accession>A0AA88LMD2</accession>
<evidence type="ECO:0000313" key="4">
    <source>
        <dbReference type="EMBL" id="KAK2822117.1"/>
    </source>
</evidence>
<dbReference type="InterPro" id="IPR000580">
    <property type="entry name" value="TSC22/Bun"/>
</dbReference>
<name>A0AA88LMD2_CHASR</name>
<proteinExistence type="inferred from homology"/>
<feature type="compositionally biased region" description="Low complexity" evidence="3">
    <location>
        <begin position="725"/>
        <end position="757"/>
    </location>
</feature>
<feature type="coiled-coil region" evidence="2">
    <location>
        <begin position="643"/>
        <end position="677"/>
    </location>
</feature>
<comment type="similarity">
    <text evidence="1">Belongs to the TSC-22/Dip/Bun family.</text>
</comment>
<dbReference type="PANTHER" id="PTHR46894:SF1">
    <property type="entry name" value="TSC22 DOMAIN FAMILY PROTEIN 2"/>
    <property type="match status" value="1"/>
</dbReference>
<feature type="compositionally biased region" description="Low complexity" evidence="3">
    <location>
        <begin position="685"/>
        <end position="716"/>
    </location>
</feature>
<dbReference type="InterPro" id="IPR047862">
    <property type="entry name" value="TSC22/BUN_CS"/>
</dbReference>
<organism evidence="4 5">
    <name type="scientific">Channa striata</name>
    <name type="common">Snakehead murrel</name>
    <name type="synonym">Ophicephalus striatus</name>
    <dbReference type="NCBI Taxonomy" id="64152"/>
    <lineage>
        <taxon>Eukaryota</taxon>
        <taxon>Metazoa</taxon>
        <taxon>Chordata</taxon>
        <taxon>Craniata</taxon>
        <taxon>Vertebrata</taxon>
        <taxon>Euteleostomi</taxon>
        <taxon>Actinopterygii</taxon>
        <taxon>Neopterygii</taxon>
        <taxon>Teleostei</taxon>
        <taxon>Neoteleostei</taxon>
        <taxon>Acanthomorphata</taxon>
        <taxon>Anabantaria</taxon>
        <taxon>Anabantiformes</taxon>
        <taxon>Channoidei</taxon>
        <taxon>Channidae</taxon>
        <taxon>Channa</taxon>
    </lineage>
</organism>
<dbReference type="PROSITE" id="PS01289">
    <property type="entry name" value="TSC22"/>
    <property type="match status" value="1"/>
</dbReference>